<reference evidence="3" key="1">
    <citation type="submission" date="2020-12" db="EMBL/GenBank/DDBJ databases">
        <title>Geomonas sp. Red875, isolated from river sediment.</title>
        <authorList>
            <person name="Xu Z."/>
            <person name="Zhang Z."/>
            <person name="Masuda Y."/>
            <person name="Itoh H."/>
            <person name="Senoo K."/>
        </authorList>
    </citation>
    <scope>NUCLEOTIDE SEQUENCE</scope>
    <source>
        <strain evidence="3">Red875</strain>
    </source>
</reference>
<dbReference type="PANTHER" id="PTHR43639:SF1">
    <property type="entry name" value="SHORT-CHAIN DEHYDROGENASE_REDUCTASE FAMILY PROTEIN"/>
    <property type="match status" value="1"/>
</dbReference>
<gene>
    <name evidence="3" type="ORF">JFN93_21795</name>
</gene>
<dbReference type="Gene3D" id="3.40.50.720">
    <property type="entry name" value="NAD(P)-binding Rossmann-like Domain"/>
    <property type="match status" value="1"/>
</dbReference>
<sequence length="246" mass="26109">MRIAIVTGGNRGVGKATALSLAERGTGIILTYNTHREEAEAVVAQIKSGGGKAVALPLDVARVDSFDAFAREVSVALEKEWNQKSFDYLVNNAGTAQRTLMKDLTEAQFDGLVDVHFKGVFFLTQKLIPLMADGGHVIFVSSALTRVTYPNGVAVYAAVKGAIEVLTRYVAAEYAGRKIRANCVAPGALDTDFGGGRTDAQREAIGEHTLLGRIGTAEDIGPVIASLLSEENGWVNAQRIEVSGGM</sequence>
<dbReference type="SUPFAM" id="SSF51735">
    <property type="entry name" value="NAD(P)-binding Rossmann-fold domains"/>
    <property type="match status" value="1"/>
</dbReference>
<protein>
    <submittedName>
        <fullName evidence="3">SDR family oxidoreductase</fullName>
    </submittedName>
</protein>
<dbReference type="EMBL" id="JAEMHM010000023">
    <property type="protein sequence ID" value="MBJ6727354.1"/>
    <property type="molecule type" value="Genomic_DNA"/>
</dbReference>
<dbReference type="GO" id="GO:0016491">
    <property type="term" value="F:oxidoreductase activity"/>
    <property type="evidence" value="ECO:0007669"/>
    <property type="project" value="UniProtKB-KW"/>
</dbReference>
<comment type="caution">
    <text evidence="3">The sequence shown here is derived from an EMBL/GenBank/DDBJ whole genome shotgun (WGS) entry which is preliminary data.</text>
</comment>
<evidence type="ECO:0000313" key="4">
    <source>
        <dbReference type="Proteomes" id="UP000636888"/>
    </source>
</evidence>
<dbReference type="Proteomes" id="UP000636888">
    <property type="component" value="Unassembled WGS sequence"/>
</dbReference>
<evidence type="ECO:0000256" key="1">
    <source>
        <dbReference type="ARBA" id="ARBA00006484"/>
    </source>
</evidence>
<organism evidence="3 4">
    <name type="scientific">Geomesophilobacter sediminis</name>
    <dbReference type="NCBI Taxonomy" id="2798584"/>
    <lineage>
        <taxon>Bacteria</taxon>
        <taxon>Pseudomonadati</taxon>
        <taxon>Thermodesulfobacteriota</taxon>
        <taxon>Desulfuromonadia</taxon>
        <taxon>Geobacterales</taxon>
        <taxon>Geobacteraceae</taxon>
        <taxon>Geomesophilobacter</taxon>
    </lineage>
</organism>
<comment type="similarity">
    <text evidence="1">Belongs to the short-chain dehydrogenases/reductases (SDR) family.</text>
</comment>
<dbReference type="InterPro" id="IPR036291">
    <property type="entry name" value="NAD(P)-bd_dom_sf"/>
</dbReference>
<dbReference type="PANTHER" id="PTHR43639">
    <property type="entry name" value="OXIDOREDUCTASE, SHORT-CHAIN DEHYDROGENASE/REDUCTASE FAMILY (AFU_ORTHOLOGUE AFUA_5G02870)"/>
    <property type="match status" value="1"/>
</dbReference>
<keyword evidence="4" id="KW-1185">Reference proteome</keyword>
<accession>A0A8J7M267</accession>
<dbReference type="RefSeq" id="WP_199386362.1">
    <property type="nucleotide sequence ID" value="NZ_JAEMHM010000023.1"/>
</dbReference>
<dbReference type="PRINTS" id="PR00081">
    <property type="entry name" value="GDHRDH"/>
</dbReference>
<evidence type="ECO:0000256" key="2">
    <source>
        <dbReference type="ARBA" id="ARBA00023002"/>
    </source>
</evidence>
<name>A0A8J7M267_9BACT</name>
<dbReference type="InterPro" id="IPR002347">
    <property type="entry name" value="SDR_fam"/>
</dbReference>
<dbReference type="AlphaFoldDB" id="A0A8J7M267"/>
<dbReference type="FunFam" id="3.40.50.720:FF:000084">
    <property type="entry name" value="Short-chain dehydrogenase reductase"/>
    <property type="match status" value="1"/>
</dbReference>
<dbReference type="Pfam" id="PF13561">
    <property type="entry name" value="adh_short_C2"/>
    <property type="match status" value="1"/>
</dbReference>
<dbReference type="PRINTS" id="PR00080">
    <property type="entry name" value="SDRFAMILY"/>
</dbReference>
<keyword evidence="2" id="KW-0560">Oxidoreductase</keyword>
<evidence type="ECO:0000313" key="3">
    <source>
        <dbReference type="EMBL" id="MBJ6727354.1"/>
    </source>
</evidence>
<proteinExistence type="inferred from homology"/>